<keyword evidence="3" id="KW-1185">Reference proteome</keyword>
<evidence type="ECO:0000256" key="1">
    <source>
        <dbReference type="SAM" id="MobiDB-lite"/>
    </source>
</evidence>
<comment type="caution">
    <text evidence="2">The sequence shown here is derived from an EMBL/GenBank/DDBJ whole genome shotgun (WGS) entry which is preliminary data.</text>
</comment>
<dbReference type="EMBL" id="CAKMRJ010005634">
    <property type="protein sequence ID" value="CAH1448052.1"/>
    <property type="molecule type" value="Genomic_DNA"/>
</dbReference>
<sequence>MIPIPSKNQNNLYPQGTLLHRNIIKHHLSSLQFNSKTLAVDLLDVFPPPLRSQFSLVSKNQVRAPDIASNAASNQSMLPIGASPVVRTHTHNHQQQPELLPPSTSPPFFYFDDKPTQPPPDHHHSQLKKPTIATGPSKFCSTEKKGSREPPTSLLFPSVFESQANPSLYPSSSIEFQTPSFSPSRVILVDMAKEEWGVGGYGSMKGLIRLRSPEMTKRMKKVGQVKAMWRNIWSFPASHRLRRRLPLPASGSVALSLTSSPPPRILPFADSWSTSMQFLLALASTPEAKIDIAAFPPLFAAVNQLLATAGDRRSPQPWCCSFEPTIKGPE</sequence>
<accession>A0AAU9PE30</accession>
<reference evidence="2 3" key="1">
    <citation type="submission" date="2022-01" db="EMBL/GenBank/DDBJ databases">
        <authorList>
            <person name="Xiong W."/>
            <person name="Schranz E."/>
        </authorList>
    </citation>
    <scope>NUCLEOTIDE SEQUENCE [LARGE SCALE GENOMIC DNA]</scope>
</reference>
<name>A0AAU9PE30_9ASTR</name>
<proteinExistence type="predicted"/>
<protein>
    <submittedName>
        <fullName evidence="2">Uncharacterized protein</fullName>
    </submittedName>
</protein>
<dbReference type="AlphaFoldDB" id="A0AAU9PE30"/>
<feature type="compositionally biased region" description="Basic and acidic residues" evidence="1">
    <location>
        <begin position="111"/>
        <end position="124"/>
    </location>
</feature>
<feature type="region of interest" description="Disordered" evidence="1">
    <location>
        <begin position="88"/>
        <end position="154"/>
    </location>
</feature>
<dbReference type="Proteomes" id="UP001157418">
    <property type="component" value="Unassembled WGS sequence"/>
</dbReference>
<dbReference type="PANTHER" id="PTHR34484">
    <property type="entry name" value="OS02G0832600 PROTEIN"/>
    <property type="match status" value="1"/>
</dbReference>
<evidence type="ECO:0000313" key="2">
    <source>
        <dbReference type="EMBL" id="CAH1448052.1"/>
    </source>
</evidence>
<evidence type="ECO:0000313" key="3">
    <source>
        <dbReference type="Proteomes" id="UP001157418"/>
    </source>
</evidence>
<dbReference type="PANTHER" id="PTHR34484:SF2">
    <property type="entry name" value="OS02G0832600 PROTEIN"/>
    <property type="match status" value="1"/>
</dbReference>
<organism evidence="2 3">
    <name type="scientific">Lactuca virosa</name>
    <dbReference type="NCBI Taxonomy" id="75947"/>
    <lineage>
        <taxon>Eukaryota</taxon>
        <taxon>Viridiplantae</taxon>
        <taxon>Streptophyta</taxon>
        <taxon>Embryophyta</taxon>
        <taxon>Tracheophyta</taxon>
        <taxon>Spermatophyta</taxon>
        <taxon>Magnoliopsida</taxon>
        <taxon>eudicotyledons</taxon>
        <taxon>Gunneridae</taxon>
        <taxon>Pentapetalae</taxon>
        <taxon>asterids</taxon>
        <taxon>campanulids</taxon>
        <taxon>Asterales</taxon>
        <taxon>Asteraceae</taxon>
        <taxon>Cichorioideae</taxon>
        <taxon>Cichorieae</taxon>
        <taxon>Lactucinae</taxon>
        <taxon>Lactuca</taxon>
    </lineage>
</organism>
<gene>
    <name evidence="2" type="ORF">LVIROSA_LOCUS33620</name>
</gene>